<dbReference type="InterPro" id="IPR006461">
    <property type="entry name" value="PLAC_motif_containing"/>
</dbReference>
<organism evidence="2 3">
    <name type="scientific">Phytophthora ramorum</name>
    <name type="common">Sudden oak death agent</name>
    <dbReference type="NCBI Taxonomy" id="164328"/>
    <lineage>
        <taxon>Eukaryota</taxon>
        <taxon>Sar</taxon>
        <taxon>Stramenopiles</taxon>
        <taxon>Oomycota</taxon>
        <taxon>Peronosporomycetes</taxon>
        <taxon>Peronosporales</taxon>
        <taxon>Peronosporaceae</taxon>
        <taxon>Phytophthora</taxon>
    </lineage>
</organism>
<feature type="transmembrane region" description="Helical" evidence="1">
    <location>
        <begin position="67"/>
        <end position="92"/>
    </location>
</feature>
<keyword evidence="3" id="KW-1185">Reference proteome</keyword>
<reference evidence="3" key="1">
    <citation type="journal article" date="2006" name="Science">
        <title>Phytophthora genome sequences uncover evolutionary origins and mechanisms of pathogenesis.</title>
        <authorList>
            <person name="Tyler B.M."/>
            <person name="Tripathy S."/>
            <person name="Zhang X."/>
            <person name="Dehal P."/>
            <person name="Jiang R.H."/>
            <person name="Aerts A."/>
            <person name="Arredondo F.D."/>
            <person name="Baxter L."/>
            <person name="Bensasson D."/>
            <person name="Beynon J.L."/>
            <person name="Chapman J."/>
            <person name="Damasceno C.M."/>
            <person name="Dorrance A.E."/>
            <person name="Dou D."/>
            <person name="Dickerman A.W."/>
            <person name="Dubchak I.L."/>
            <person name="Garbelotto M."/>
            <person name="Gijzen M."/>
            <person name="Gordon S.G."/>
            <person name="Govers F."/>
            <person name="Grunwald N.J."/>
            <person name="Huang W."/>
            <person name="Ivors K.L."/>
            <person name="Jones R.W."/>
            <person name="Kamoun S."/>
            <person name="Krampis K."/>
            <person name="Lamour K.H."/>
            <person name="Lee M.K."/>
            <person name="McDonald W.H."/>
            <person name="Medina M."/>
            <person name="Meijer H.J."/>
            <person name="Nordberg E.K."/>
            <person name="Maclean D.J."/>
            <person name="Ospina-Giraldo M.D."/>
            <person name="Morris P.F."/>
            <person name="Phuntumart V."/>
            <person name="Putnam N.H."/>
            <person name="Rash S."/>
            <person name="Rose J.K."/>
            <person name="Sakihama Y."/>
            <person name="Salamov A.A."/>
            <person name="Savidor A."/>
            <person name="Scheuring C.F."/>
            <person name="Smith B.M."/>
            <person name="Sobral B.W."/>
            <person name="Terry A."/>
            <person name="Torto-Alalibo T.A."/>
            <person name="Win J."/>
            <person name="Xu Z."/>
            <person name="Zhang H."/>
            <person name="Grigoriev I.V."/>
            <person name="Rokhsar D.S."/>
            <person name="Boore J.L."/>
        </authorList>
    </citation>
    <scope>NUCLEOTIDE SEQUENCE [LARGE SCALE GENOMIC DNA]</scope>
    <source>
        <strain evidence="3">Pr102</strain>
    </source>
</reference>
<evidence type="ECO:0000313" key="2">
    <source>
        <dbReference type="EnsemblProtists" id="Phyra85727"/>
    </source>
</evidence>
<dbReference type="Proteomes" id="UP000005238">
    <property type="component" value="Unassembled WGS sequence"/>
</dbReference>
<evidence type="ECO:0000256" key="1">
    <source>
        <dbReference type="SAM" id="Phobius"/>
    </source>
</evidence>
<dbReference type="EMBL" id="DS566286">
    <property type="status" value="NOT_ANNOTATED_CDS"/>
    <property type="molecule type" value="Genomic_DNA"/>
</dbReference>
<evidence type="ECO:0000313" key="3">
    <source>
        <dbReference type="Proteomes" id="UP000005238"/>
    </source>
</evidence>
<reference evidence="2" key="2">
    <citation type="submission" date="2015-06" db="UniProtKB">
        <authorList>
            <consortium name="EnsemblProtists"/>
        </authorList>
    </citation>
    <scope>IDENTIFICATION</scope>
    <source>
        <strain evidence="2">Pr102</strain>
    </source>
</reference>
<dbReference type="STRING" id="164328.H3H543"/>
<keyword evidence="1" id="KW-0472">Membrane</keyword>
<dbReference type="OMA" id="MYGRRND"/>
<dbReference type="eggNOG" id="ENOG502R6E7">
    <property type="taxonomic scope" value="Eukaryota"/>
</dbReference>
<dbReference type="EnsemblProtists" id="Phyra85727">
    <property type="protein sequence ID" value="Phyra85727"/>
    <property type="gene ID" value="Phyra85727"/>
</dbReference>
<dbReference type="InParanoid" id="H3H543"/>
<protein>
    <recommendedName>
        <fullName evidence="4">PLAC8 family protein</fullName>
    </recommendedName>
</protein>
<dbReference type="NCBIfam" id="TIGR01571">
    <property type="entry name" value="A_thal_Cys_rich"/>
    <property type="match status" value="1"/>
</dbReference>
<dbReference type="PANTHER" id="PTHR15907">
    <property type="entry name" value="DUF614 FAMILY PROTEIN-RELATED"/>
    <property type="match status" value="1"/>
</dbReference>
<sequence length="122" mass="13231">MAESDQPYAIQIEDPKATNLGITVGKWDADFCGCCTHVVPNCLMVTCCPCVSLAQVSARLGMLDYNLALVLFILLYVFTGGIGCIVGAIWLWQARTKTRERFQIPGSCLGDYCAACCCGSYD</sequence>
<keyword evidence="1" id="KW-0812">Transmembrane</keyword>
<dbReference type="AlphaFoldDB" id="H3H543"/>
<name>H3H543_PHYRM</name>
<dbReference type="VEuPathDB" id="FungiDB:KRP23_12466"/>
<proteinExistence type="predicted"/>
<evidence type="ECO:0008006" key="4">
    <source>
        <dbReference type="Google" id="ProtNLM"/>
    </source>
</evidence>
<dbReference type="Pfam" id="PF04749">
    <property type="entry name" value="PLAC8"/>
    <property type="match status" value="1"/>
</dbReference>
<dbReference type="HOGENOM" id="CLU_087144_1_1_1"/>
<accession>H3H543</accession>
<keyword evidence="1" id="KW-1133">Transmembrane helix</keyword>